<evidence type="ECO:0000256" key="3">
    <source>
        <dbReference type="ARBA" id="ARBA00022679"/>
    </source>
</evidence>
<evidence type="ECO:0008006" key="5">
    <source>
        <dbReference type="Google" id="ProtNLM"/>
    </source>
</evidence>
<comment type="caution">
    <text evidence="4">The sequence shown here is derived from an EMBL/GenBank/DDBJ whole genome shotgun (WGS) entry which is preliminary data.</text>
</comment>
<comment type="similarity">
    <text evidence="1">Belongs to the trimethylamine methyltransferase family.</text>
</comment>
<dbReference type="GO" id="GO:0032259">
    <property type="term" value="P:methylation"/>
    <property type="evidence" value="ECO:0007669"/>
    <property type="project" value="UniProtKB-KW"/>
</dbReference>
<dbReference type="InterPro" id="IPR010426">
    <property type="entry name" value="MTTB_MeTrfase"/>
</dbReference>
<dbReference type="InterPro" id="IPR038601">
    <property type="entry name" value="MttB-like_sf"/>
</dbReference>
<organism evidence="4">
    <name type="scientific">marine sediment metagenome</name>
    <dbReference type="NCBI Taxonomy" id="412755"/>
    <lineage>
        <taxon>unclassified sequences</taxon>
        <taxon>metagenomes</taxon>
        <taxon>ecological metagenomes</taxon>
    </lineage>
</organism>
<sequence length="171" mass="19056">YYGLPAESSPGGSDAHILNFQNAHENAILEMPTILSWPDIIVGPGMLDGSMVSSLEKIVIDVETFRLARHAHRGVNTSKDNWLTDVISKVAPGGTYLCEPSTVSSLRSDDWYISDFGSHESYESWTAKGKKDVLEEARDKVNRILESHEPLPLSDDVEKELDKICKRAREN</sequence>
<dbReference type="GO" id="GO:0008168">
    <property type="term" value="F:methyltransferase activity"/>
    <property type="evidence" value="ECO:0007669"/>
    <property type="project" value="UniProtKB-KW"/>
</dbReference>
<dbReference type="Gene3D" id="3.20.20.480">
    <property type="entry name" value="Trimethylamine methyltransferase-like"/>
    <property type="match status" value="1"/>
</dbReference>
<dbReference type="GO" id="GO:0015948">
    <property type="term" value="P:methanogenesis"/>
    <property type="evidence" value="ECO:0007669"/>
    <property type="project" value="InterPro"/>
</dbReference>
<proteinExistence type="inferred from homology"/>
<accession>X1TLL3</accession>
<evidence type="ECO:0000256" key="2">
    <source>
        <dbReference type="ARBA" id="ARBA00022603"/>
    </source>
</evidence>
<name>X1TLL3_9ZZZZ</name>
<reference evidence="4" key="1">
    <citation type="journal article" date="2014" name="Front. Microbiol.">
        <title>High frequency of phylogenetically diverse reductive dehalogenase-homologous genes in deep subseafloor sedimentary metagenomes.</title>
        <authorList>
            <person name="Kawai M."/>
            <person name="Futagami T."/>
            <person name="Toyoda A."/>
            <person name="Takaki Y."/>
            <person name="Nishi S."/>
            <person name="Hori S."/>
            <person name="Arai W."/>
            <person name="Tsubouchi T."/>
            <person name="Morono Y."/>
            <person name="Uchiyama I."/>
            <person name="Ito T."/>
            <person name="Fujiyama A."/>
            <person name="Inagaki F."/>
            <person name="Takami H."/>
        </authorList>
    </citation>
    <scope>NUCLEOTIDE SEQUENCE</scope>
    <source>
        <strain evidence="4">Expedition CK06-06</strain>
    </source>
</reference>
<dbReference type="Pfam" id="PF06253">
    <property type="entry name" value="MTTB"/>
    <property type="match status" value="1"/>
</dbReference>
<dbReference type="AlphaFoldDB" id="X1TLL3"/>
<evidence type="ECO:0000313" key="4">
    <source>
        <dbReference type="EMBL" id="GAJ06218.1"/>
    </source>
</evidence>
<keyword evidence="3" id="KW-0808">Transferase</keyword>
<evidence type="ECO:0000256" key="1">
    <source>
        <dbReference type="ARBA" id="ARBA00007137"/>
    </source>
</evidence>
<feature type="non-terminal residue" evidence="4">
    <location>
        <position position="1"/>
    </location>
</feature>
<gene>
    <name evidence="4" type="ORF">S12H4_46900</name>
</gene>
<dbReference type="EMBL" id="BARW01029139">
    <property type="protein sequence ID" value="GAJ06218.1"/>
    <property type="molecule type" value="Genomic_DNA"/>
</dbReference>
<keyword evidence="2" id="KW-0489">Methyltransferase</keyword>
<protein>
    <recommendedName>
        <fullName evidence="5">Trimethylamine methyltransferase</fullName>
    </recommendedName>
</protein>